<dbReference type="PANTHER" id="PTHR12192">
    <property type="entry name" value="CATION TRANSPORT PROTEIN CHAC-RELATED"/>
    <property type="match status" value="1"/>
</dbReference>
<keyword evidence="4" id="KW-1185">Reference proteome</keyword>
<protein>
    <recommendedName>
        <fullName evidence="1">glutathione-specific gamma-glutamylcyclotransferase</fullName>
        <ecNumber evidence="1">4.3.2.7</ecNumber>
    </recommendedName>
</protein>
<dbReference type="EMBL" id="FNGE01000002">
    <property type="protein sequence ID" value="SDK70704.1"/>
    <property type="molecule type" value="Genomic_DNA"/>
</dbReference>
<evidence type="ECO:0000256" key="2">
    <source>
        <dbReference type="ARBA" id="ARBA00023239"/>
    </source>
</evidence>
<dbReference type="SUPFAM" id="SSF110857">
    <property type="entry name" value="Gamma-glutamyl cyclotransferase-like"/>
    <property type="match status" value="1"/>
</dbReference>
<accession>A0A1G9E3M9</accession>
<dbReference type="CDD" id="cd06661">
    <property type="entry name" value="GGCT_like"/>
    <property type="match status" value="1"/>
</dbReference>
<dbReference type="Proteomes" id="UP000199555">
    <property type="component" value="Unassembled WGS sequence"/>
</dbReference>
<organism evidence="3 4">
    <name type="scientific">Paracoccus chinensis</name>
    <dbReference type="NCBI Taxonomy" id="525640"/>
    <lineage>
        <taxon>Bacteria</taxon>
        <taxon>Pseudomonadati</taxon>
        <taxon>Pseudomonadota</taxon>
        <taxon>Alphaproteobacteria</taxon>
        <taxon>Rhodobacterales</taxon>
        <taxon>Paracoccaceae</taxon>
        <taxon>Paracoccus</taxon>
    </lineage>
</organism>
<name>A0A1G9E3M9_9RHOB</name>
<dbReference type="OrthoDB" id="9795692at2"/>
<dbReference type="InterPro" id="IPR036568">
    <property type="entry name" value="GGCT-like_sf"/>
</dbReference>
<reference evidence="4" key="1">
    <citation type="submission" date="2016-10" db="EMBL/GenBank/DDBJ databases">
        <authorList>
            <person name="Varghese N."/>
            <person name="Submissions S."/>
        </authorList>
    </citation>
    <scope>NUCLEOTIDE SEQUENCE [LARGE SCALE GENOMIC DNA]</scope>
    <source>
        <strain evidence="4">CGMCC 1.7655</strain>
    </source>
</reference>
<dbReference type="RefSeq" id="WP_090752875.1">
    <property type="nucleotide sequence ID" value="NZ_FNGE01000002.1"/>
</dbReference>
<dbReference type="PANTHER" id="PTHR12192:SF2">
    <property type="entry name" value="GLUTATHIONE-SPECIFIC GAMMA-GLUTAMYLCYCLOTRANSFERASE 2"/>
    <property type="match status" value="1"/>
</dbReference>
<dbReference type="InterPro" id="IPR006840">
    <property type="entry name" value="ChaC"/>
</dbReference>
<sequence length="181" mass="19671">MDDGFWVFGYGSLMWAPDFPVAEAVIAQADGWRRSFCLRSVTYRGTETCPGLVLGLEPHPGRDCTGLALRVEDPLWPQVIAGLRAREMVTGAYRELMLPLALADGRRVRGLTYVMRPEHRQYAGGLSPDEQAAIIATACGGRGPNADYLYNTVAHLAELGIPDDDLDDLAARVRALRGAAA</sequence>
<keyword evidence="2" id="KW-0456">Lyase</keyword>
<evidence type="ECO:0000256" key="1">
    <source>
        <dbReference type="ARBA" id="ARBA00012344"/>
    </source>
</evidence>
<evidence type="ECO:0000313" key="3">
    <source>
        <dbReference type="EMBL" id="SDK70704.1"/>
    </source>
</evidence>
<dbReference type="InterPro" id="IPR013024">
    <property type="entry name" value="GGCT-like"/>
</dbReference>
<dbReference type="Gene3D" id="3.10.490.10">
    <property type="entry name" value="Gamma-glutamyl cyclotransferase-like"/>
    <property type="match status" value="1"/>
</dbReference>
<evidence type="ECO:0000313" key="4">
    <source>
        <dbReference type="Proteomes" id="UP000199555"/>
    </source>
</evidence>
<dbReference type="STRING" id="525640.SAMN04487971_102332"/>
<gene>
    <name evidence="3" type="ORF">SAMN04487971_102332</name>
</gene>
<dbReference type="EC" id="4.3.2.7" evidence="1"/>
<dbReference type="GO" id="GO:0006751">
    <property type="term" value="P:glutathione catabolic process"/>
    <property type="evidence" value="ECO:0007669"/>
    <property type="project" value="InterPro"/>
</dbReference>
<dbReference type="GO" id="GO:0005737">
    <property type="term" value="C:cytoplasm"/>
    <property type="evidence" value="ECO:0007669"/>
    <property type="project" value="TreeGrafter"/>
</dbReference>
<dbReference type="GO" id="GO:0061928">
    <property type="term" value="F:glutathione specific gamma-glutamylcyclotransferase activity"/>
    <property type="evidence" value="ECO:0007669"/>
    <property type="project" value="UniProtKB-EC"/>
</dbReference>
<dbReference type="AlphaFoldDB" id="A0A1G9E3M9"/>
<dbReference type="Pfam" id="PF04752">
    <property type="entry name" value="ChaC"/>
    <property type="match status" value="1"/>
</dbReference>
<proteinExistence type="predicted"/>